<accession>A0A914Y2N2</accession>
<reference evidence="2" key="1">
    <citation type="submission" date="2022-11" db="UniProtKB">
        <authorList>
            <consortium name="WormBaseParasite"/>
        </authorList>
    </citation>
    <scope>IDENTIFICATION</scope>
</reference>
<dbReference type="AlphaFoldDB" id="A0A914Y2N2"/>
<dbReference type="Proteomes" id="UP000887577">
    <property type="component" value="Unplaced"/>
</dbReference>
<dbReference type="WBParaSite" id="PSU_v2.g13499.t1">
    <property type="protein sequence ID" value="PSU_v2.g13499.t1"/>
    <property type="gene ID" value="PSU_v2.g13499"/>
</dbReference>
<protein>
    <submittedName>
        <fullName evidence="2">Uncharacterized protein</fullName>
    </submittedName>
</protein>
<evidence type="ECO:0000313" key="1">
    <source>
        <dbReference type="Proteomes" id="UP000887577"/>
    </source>
</evidence>
<evidence type="ECO:0000313" key="2">
    <source>
        <dbReference type="WBParaSite" id="PSU_v2.g13499.t1"/>
    </source>
</evidence>
<sequence>MHDSMDVFTFVKFAQHLNIKLSGELYHILVSGEYEKRFSYTFPVFKHQKHKDQKIQELFETLDGLKYYNCNLKPTKGDRDAQYWKWCKDKMFYVSAIAQGKIACRYDSQTTD</sequence>
<organism evidence="1 2">
    <name type="scientific">Panagrolaimus superbus</name>
    <dbReference type="NCBI Taxonomy" id="310955"/>
    <lineage>
        <taxon>Eukaryota</taxon>
        <taxon>Metazoa</taxon>
        <taxon>Ecdysozoa</taxon>
        <taxon>Nematoda</taxon>
        <taxon>Chromadorea</taxon>
        <taxon>Rhabditida</taxon>
        <taxon>Tylenchina</taxon>
        <taxon>Panagrolaimomorpha</taxon>
        <taxon>Panagrolaimoidea</taxon>
        <taxon>Panagrolaimidae</taxon>
        <taxon>Panagrolaimus</taxon>
    </lineage>
</organism>
<keyword evidence="1" id="KW-1185">Reference proteome</keyword>
<proteinExistence type="predicted"/>
<name>A0A914Y2N2_9BILA</name>